<evidence type="ECO:0000256" key="1">
    <source>
        <dbReference type="SAM" id="SignalP"/>
    </source>
</evidence>
<dbReference type="EMBL" id="OD000837">
    <property type="protein sequence ID" value="CAD7399498.1"/>
    <property type="molecule type" value="Genomic_DNA"/>
</dbReference>
<proteinExistence type="predicted"/>
<name>A0A7R9CQE5_TIMPO</name>
<accession>A0A7R9CQE5</accession>
<keyword evidence="1" id="KW-0732">Signal</keyword>
<organism evidence="2">
    <name type="scientific">Timema poppense</name>
    <name type="common">Walking stick</name>
    <dbReference type="NCBI Taxonomy" id="170557"/>
    <lineage>
        <taxon>Eukaryota</taxon>
        <taxon>Metazoa</taxon>
        <taxon>Ecdysozoa</taxon>
        <taxon>Arthropoda</taxon>
        <taxon>Hexapoda</taxon>
        <taxon>Insecta</taxon>
        <taxon>Pterygota</taxon>
        <taxon>Neoptera</taxon>
        <taxon>Polyneoptera</taxon>
        <taxon>Phasmatodea</taxon>
        <taxon>Timematodea</taxon>
        <taxon>Timematoidea</taxon>
        <taxon>Timematidae</taxon>
        <taxon>Timema</taxon>
    </lineage>
</organism>
<feature type="chain" id="PRO_5031476462" evidence="1">
    <location>
        <begin position="20"/>
        <end position="467"/>
    </location>
</feature>
<protein>
    <submittedName>
        <fullName evidence="2">Uncharacterized protein</fullName>
    </submittedName>
</protein>
<evidence type="ECO:0000313" key="2">
    <source>
        <dbReference type="EMBL" id="CAD7399498.1"/>
    </source>
</evidence>
<reference evidence="2" key="1">
    <citation type="submission" date="2020-11" db="EMBL/GenBank/DDBJ databases">
        <authorList>
            <person name="Tran Van P."/>
        </authorList>
    </citation>
    <scope>NUCLEOTIDE SEQUENCE</scope>
</reference>
<feature type="signal peptide" evidence="1">
    <location>
        <begin position="1"/>
        <end position="19"/>
    </location>
</feature>
<sequence>MMSTLKLLLTLRFPHTDSAAMAVKVVPPRVYYTPGTLPHWVSHRTLDLIVPKSVRAPVGVGIPSPPPGEGKVVIRPIAFKPVTGSMSPSTRFSNTGERYGSTPILTRPGSHLTLGLVFFRYYDDNGLVFFRYYDDNGLVFFRYYDDNGLVFFRYYDDNGLVFFRYYDDNGLVFFRYYDDNGLVFFRYYDDNGLVFFRYYDDNGLVFFRYYDDNGLVFFRYYDDNGLVFFRYYDDNGLVFFRYYDDNGLVFFRYYDDNGLVFFRYYDDNGLVFFRYYDDNGLVFFRYYDDNGLVFFRYYDDNGLVFFRYYDDNGLGVFRYYDDNCIGTHTGKGEKKMLPLENLTLRHYSPCNVNRLIFGGSSDLRHHTGSACNYSLDRKYLSTSPPLAMASLTSLPVTSSGGGRKLGGYAGTDNVRESPASTASMRTRNHVNRNALTGANKSRVFAGERWTAASSRMVRCMRSFLASH</sequence>
<gene>
    <name evidence="2" type="ORF">TPSB3V08_LOCUS2169</name>
</gene>